<dbReference type="Proteomes" id="UP001652504">
    <property type="component" value="Unassembled WGS sequence"/>
</dbReference>
<organism evidence="5 6">
    <name type="scientific">Fluctibacter corallii</name>
    <dbReference type="NCBI Taxonomy" id="2984329"/>
    <lineage>
        <taxon>Bacteria</taxon>
        <taxon>Pseudomonadati</taxon>
        <taxon>Pseudomonadota</taxon>
        <taxon>Gammaproteobacteria</taxon>
        <taxon>Alteromonadales</taxon>
        <taxon>Alteromonadaceae</taxon>
        <taxon>Fluctibacter</taxon>
    </lineage>
</organism>
<dbReference type="SMART" id="SM00642">
    <property type="entry name" value="Aamy"/>
    <property type="match status" value="1"/>
</dbReference>
<dbReference type="InterPro" id="IPR013780">
    <property type="entry name" value="Glyco_hydro_b"/>
</dbReference>
<feature type="domain" description="Glycosyl hydrolase family 13 catalytic" evidence="4">
    <location>
        <begin position="35"/>
        <end position="476"/>
    </location>
</feature>
<proteinExistence type="inferred from homology"/>
<evidence type="ECO:0000313" key="5">
    <source>
        <dbReference type="EMBL" id="MCV2886312.1"/>
    </source>
</evidence>
<sequence>MLGGCSSPDTSHSSESEKDTLTYLHRDLRDENFYFVMPDRFNNGNPDNDLGSKTHAISQGGLDVTSKWAFHGGDMQGLEEKLDYLKGMGITAIWMTPILRNQAVQEGGFGHHGYWIVDFTEIDPHFGTNDDLKSLIHAAHKKDIKIFFDIITNHTADIIRYQECHNSDGTFKGEHTCPYKSMQDVANGDTYTPFIPDHLKEVKHPAWLNDPKYYNNQGDSFWQGESAINGDFAGLDDLNTRDPNVVSGMVEIYQNLITEFKPDGFRIDTVKHVDMSFWKDFAPKIVEHAQAQGIPNFHIFGEVYDGNAEVLSSFTTEGTLPSVLDFGFQHAAAEVFYRGSSTDVIAKLINNDDFYSDADSNADLLMNFLGNHDMGRPGLFINRATPDASEDEKLKRSVVSHGFMYFSRGIPVVYYGDEQGFTGDAHDVDAREDMFPSHVASYNDNNLLGTSATTADNNFDTTHPLYTSLAYFAHIRASQPALRRGVMVNRNVTNNSDVFAFSRIDEDEQKEVLAVFNPTTAQQTAQLTAYAAGYEQLSGEGDVNHTESVLLVSLPPLSYSLLKATDKAPIITDLSVKMGKVEETASRVILPFTVPSKVTDTPSILRLELFAGDNIDAAPLVTDYHTPYQAILSKAQYRALKGKRITVKATNGEGASQLHTFTL</sequence>
<dbReference type="Gene3D" id="3.20.20.80">
    <property type="entry name" value="Glycosidases"/>
    <property type="match status" value="1"/>
</dbReference>
<dbReference type="EMBL" id="JAOWKX010000010">
    <property type="protein sequence ID" value="MCV2886312.1"/>
    <property type="molecule type" value="Genomic_DNA"/>
</dbReference>
<comment type="similarity">
    <text evidence="1 2">Belongs to the glycosyl hydrolase 13 family.</text>
</comment>
<comment type="caution">
    <text evidence="5">The sequence shown here is derived from an EMBL/GenBank/DDBJ whole genome shotgun (WGS) entry which is preliminary data.</text>
</comment>
<keyword evidence="3" id="KW-0326">Glycosidase</keyword>
<accession>A0ABT3ADC3</accession>
<dbReference type="SUPFAM" id="SSF51445">
    <property type="entry name" value="(Trans)glycosidases"/>
    <property type="match status" value="1"/>
</dbReference>
<keyword evidence="3" id="KW-0119">Carbohydrate metabolism</keyword>
<evidence type="ECO:0000259" key="4">
    <source>
        <dbReference type="SMART" id="SM00642"/>
    </source>
</evidence>
<comment type="catalytic activity">
    <reaction evidence="3">
        <text>Endohydrolysis of (1-&gt;4)-alpha-D-glucosidic linkages in polysaccharides containing three or more (1-&gt;4)-alpha-linked D-glucose units.</text>
        <dbReference type="EC" id="3.2.1.1"/>
    </reaction>
</comment>
<evidence type="ECO:0000256" key="1">
    <source>
        <dbReference type="ARBA" id="ARBA00008061"/>
    </source>
</evidence>
<keyword evidence="6" id="KW-1185">Reference proteome</keyword>
<gene>
    <name evidence="5" type="ORF">OE749_16580</name>
</gene>
<dbReference type="PANTHER" id="PTHR10357:SF209">
    <property type="entry name" value="PERIPLASMIC ALPHA-AMYLASE"/>
    <property type="match status" value="1"/>
</dbReference>
<dbReference type="Pfam" id="PF00128">
    <property type="entry name" value="Alpha-amylase"/>
    <property type="match status" value="1"/>
</dbReference>
<protein>
    <recommendedName>
        <fullName evidence="3">Alpha-amylase</fullName>
        <ecNumber evidence="3">3.2.1.1</ecNumber>
    </recommendedName>
</protein>
<dbReference type="InterPro" id="IPR017853">
    <property type="entry name" value="GH"/>
</dbReference>
<dbReference type="PANTHER" id="PTHR10357">
    <property type="entry name" value="ALPHA-AMYLASE FAMILY MEMBER"/>
    <property type="match status" value="1"/>
</dbReference>
<dbReference type="CDD" id="cd11339">
    <property type="entry name" value="AmyAc_bac_CMD_like_2"/>
    <property type="match status" value="1"/>
</dbReference>
<evidence type="ECO:0000256" key="3">
    <source>
        <dbReference type="RuleBase" id="RU361134"/>
    </source>
</evidence>
<dbReference type="PRINTS" id="PR00110">
    <property type="entry name" value="ALPHAAMYLASE"/>
</dbReference>
<keyword evidence="3 5" id="KW-0378">Hydrolase</keyword>
<dbReference type="InterPro" id="IPR006047">
    <property type="entry name" value="GH13_cat_dom"/>
</dbReference>
<dbReference type="EC" id="3.2.1.1" evidence="3"/>
<dbReference type="SUPFAM" id="SSF51011">
    <property type="entry name" value="Glycosyl hydrolase domain"/>
    <property type="match status" value="1"/>
</dbReference>
<evidence type="ECO:0000313" key="6">
    <source>
        <dbReference type="Proteomes" id="UP001652504"/>
    </source>
</evidence>
<dbReference type="Gene3D" id="2.60.40.1180">
    <property type="entry name" value="Golgi alpha-mannosidase II"/>
    <property type="match status" value="1"/>
</dbReference>
<evidence type="ECO:0000256" key="2">
    <source>
        <dbReference type="RuleBase" id="RU003615"/>
    </source>
</evidence>
<name>A0ABT3ADC3_9ALTE</name>
<dbReference type="GO" id="GO:0016787">
    <property type="term" value="F:hydrolase activity"/>
    <property type="evidence" value="ECO:0007669"/>
    <property type="project" value="UniProtKB-KW"/>
</dbReference>
<reference evidence="5 6" key="1">
    <citation type="submission" date="2022-10" db="EMBL/GenBank/DDBJ databases">
        <title>Aestuariibacter sp. AA17 isolated from Montipora capitata coral fragment.</title>
        <authorList>
            <person name="Emsley S.A."/>
            <person name="Pfannmuller K.M."/>
            <person name="Loughran R.M."/>
            <person name="Shlafstein M."/>
            <person name="Papke E."/>
            <person name="Saw J.H."/>
            <person name="Ushijima B."/>
            <person name="Videau P."/>
        </authorList>
    </citation>
    <scope>NUCLEOTIDE SEQUENCE [LARGE SCALE GENOMIC DNA]</scope>
    <source>
        <strain evidence="5 6">AA17</strain>
    </source>
</reference>
<dbReference type="InterPro" id="IPR006046">
    <property type="entry name" value="Alpha_amylase"/>
</dbReference>